<dbReference type="GO" id="GO:0032259">
    <property type="term" value="P:methylation"/>
    <property type="evidence" value="ECO:0007669"/>
    <property type="project" value="UniProtKB-KW"/>
</dbReference>
<dbReference type="KEGG" id="mbah:HYN46_03270"/>
<dbReference type="Pfam" id="PF05050">
    <property type="entry name" value="Methyltransf_21"/>
    <property type="match status" value="1"/>
</dbReference>
<evidence type="ECO:0000313" key="2">
    <source>
        <dbReference type="EMBL" id="AXI01971.1"/>
    </source>
</evidence>
<keyword evidence="3" id="KW-1185">Reference proteome</keyword>
<dbReference type="InterPro" id="IPR052514">
    <property type="entry name" value="SAM-dependent_MTase"/>
</dbReference>
<dbReference type="OrthoDB" id="9810122at2"/>
<dbReference type="NCBIfam" id="TIGR01444">
    <property type="entry name" value="fkbM_fam"/>
    <property type="match status" value="1"/>
</dbReference>
<evidence type="ECO:0000313" key="3">
    <source>
        <dbReference type="Proteomes" id="UP000253940"/>
    </source>
</evidence>
<dbReference type="SUPFAM" id="SSF53335">
    <property type="entry name" value="S-adenosyl-L-methionine-dependent methyltransferases"/>
    <property type="match status" value="1"/>
</dbReference>
<keyword evidence="2" id="KW-0489">Methyltransferase</keyword>
<dbReference type="PANTHER" id="PTHR34203">
    <property type="entry name" value="METHYLTRANSFERASE, FKBM FAMILY PROTEIN"/>
    <property type="match status" value="1"/>
</dbReference>
<reference evidence="2 3" key="1">
    <citation type="submission" date="2018-07" db="EMBL/GenBank/DDBJ databases">
        <title>Genome sequencing of Moraxellaceae gen. HYN0046.</title>
        <authorList>
            <person name="Kim M."/>
            <person name="Yi H."/>
        </authorList>
    </citation>
    <scope>NUCLEOTIDE SEQUENCE [LARGE SCALE GENOMIC DNA]</scope>
    <source>
        <strain evidence="2 3">HYN0046</strain>
    </source>
</reference>
<dbReference type="PANTHER" id="PTHR34203:SF15">
    <property type="entry name" value="SLL1173 PROTEIN"/>
    <property type="match status" value="1"/>
</dbReference>
<dbReference type="EMBL" id="CP031222">
    <property type="protein sequence ID" value="AXI01971.1"/>
    <property type="molecule type" value="Genomic_DNA"/>
</dbReference>
<evidence type="ECO:0000259" key="1">
    <source>
        <dbReference type="Pfam" id="PF05050"/>
    </source>
</evidence>
<feature type="domain" description="Methyltransferase FkbM" evidence="1">
    <location>
        <begin position="47"/>
        <end position="208"/>
    </location>
</feature>
<proteinExistence type="predicted"/>
<protein>
    <submittedName>
        <fullName evidence="2">FkbM family methyltransferase</fullName>
    </submittedName>
</protein>
<dbReference type="GO" id="GO:0008168">
    <property type="term" value="F:methyltransferase activity"/>
    <property type="evidence" value="ECO:0007669"/>
    <property type="project" value="UniProtKB-KW"/>
</dbReference>
<dbReference type="Gene3D" id="3.40.50.150">
    <property type="entry name" value="Vaccinia Virus protein VP39"/>
    <property type="match status" value="1"/>
</dbReference>
<dbReference type="AlphaFoldDB" id="A0A345P3W2"/>
<sequence>MVNNQADLPEDISTVSFLPTFISYAQNFEDVMLWRALKTIQNGFYVDVGANDPIIDSVTHAFYLKGWRGINIEPVVAHYHDLQTVRPEDVNLQIAVSDHEGFLAFYETEIRGLSTASSRVVNQHKKDGIQIISYEVPTKTLTSILDVYSPKQIHFLKVDVEGLEEQVLRGLDFTRYRPWILIIEATLPNSQVMSYEEWDGYLIEMDYLFVYFDGLNRFYLAKEHGELAFAFELPPNVFDYFEQYRFVQLQQAYEVLKTKKIEGE</sequence>
<gene>
    <name evidence="2" type="ORF">HYN46_03270</name>
</gene>
<dbReference type="RefSeq" id="WP_114898081.1">
    <property type="nucleotide sequence ID" value="NZ_CP031222.1"/>
</dbReference>
<keyword evidence="2" id="KW-0808">Transferase</keyword>
<name>A0A345P3W2_9GAMM</name>
<dbReference type="Proteomes" id="UP000253940">
    <property type="component" value="Chromosome"/>
</dbReference>
<accession>A0A345P3W2</accession>
<organism evidence="2 3">
    <name type="scientific">Aquirhabdus parva</name>
    <dbReference type="NCBI Taxonomy" id="2283318"/>
    <lineage>
        <taxon>Bacteria</taxon>
        <taxon>Pseudomonadati</taxon>
        <taxon>Pseudomonadota</taxon>
        <taxon>Gammaproteobacteria</taxon>
        <taxon>Moraxellales</taxon>
        <taxon>Moraxellaceae</taxon>
        <taxon>Aquirhabdus</taxon>
    </lineage>
</organism>
<dbReference type="InterPro" id="IPR006342">
    <property type="entry name" value="FkbM_mtfrase"/>
</dbReference>
<dbReference type="InterPro" id="IPR029063">
    <property type="entry name" value="SAM-dependent_MTases_sf"/>
</dbReference>